<keyword evidence="1" id="KW-0547">Nucleotide-binding</keyword>
<dbReference type="GO" id="GO:0046872">
    <property type="term" value="F:metal ion binding"/>
    <property type="evidence" value="ECO:0007669"/>
    <property type="project" value="InterPro"/>
</dbReference>
<comment type="caution">
    <text evidence="4">The sequence shown here is derived from an EMBL/GenBank/DDBJ whole genome shotgun (WGS) entry which is preliminary data.</text>
</comment>
<dbReference type="Proteomes" id="UP000266615">
    <property type="component" value="Unassembled WGS sequence"/>
</dbReference>
<keyword evidence="5" id="KW-1185">Reference proteome</keyword>
<evidence type="ECO:0000256" key="1">
    <source>
        <dbReference type="PROSITE-ProRule" id="PRU00409"/>
    </source>
</evidence>
<dbReference type="Gene3D" id="3.30.1490.20">
    <property type="entry name" value="ATP-grasp fold, A domain"/>
    <property type="match status" value="1"/>
</dbReference>
<accession>A0A3A4G1L3</accession>
<dbReference type="PANTHER" id="PTHR21621:SF0">
    <property type="entry name" value="BETA-CITRYLGLUTAMATE SYNTHASE B-RELATED"/>
    <property type="match status" value="1"/>
</dbReference>
<proteinExistence type="predicted"/>
<name>A0A3A4G1L3_9MICC</name>
<evidence type="ECO:0000259" key="3">
    <source>
        <dbReference type="PROSITE" id="PS50975"/>
    </source>
</evidence>
<dbReference type="PANTHER" id="PTHR21621">
    <property type="entry name" value="RIBOSOMAL PROTEIN S6 MODIFICATION PROTEIN"/>
    <property type="match status" value="1"/>
</dbReference>
<keyword evidence="1" id="KW-0067">ATP-binding</keyword>
<evidence type="ECO:0000256" key="2">
    <source>
        <dbReference type="SAM" id="MobiDB-lite"/>
    </source>
</evidence>
<sequence length="448" mass="49434">MQGFATLPAGPGSAATCPFPLDSLIRHSRRAADSGRTARNCRVSPCTVFLERLRAGLIRAPMSKRTVKETVVDLAETHKYLVKHDIKGGLTATLLANRAMAKGVPISGDAKRRLTMKVGKRRVWFDGARSNLNDTLARRCTRYKDVTSRLLLNKGIRAPENVAFGDHQLQEAWSWAAHQLPVVVKPPNEGMGASVHVNITEFSDFKKAFEDVASQSEYILVERFVEGVEHRVLLVYGKVAAAARRVPANVIGDGVSTVAELVEEKNRLRTESQNPVHYQIPIDAVVLKELQKQQLSLESVPGEGQQVWLRPNSNVHSGGDGVDATDELTAEEIRMAESVAKAIPGLRVAGIDMLLPREGNGEQPYVLEVNSSAMITGHHYPWVGQSRDAAGMLLDAMFPASVPQKPTAALKTAPPPEKTPDPGVTSQMRRKLRVIRRRLRWWKNRQLK</sequence>
<feature type="region of interest" description="Disordered" evidence="2">
    <location>
        <begin position="405"/>
        <end position="428"/>
    </location>
</feature>
<reference evidence="4 5" key="1">
    <citation type="submission" date="2018-09" db="EMBL/GenBank/DDBJ databases">
        <title>Nesterenkonia natronophila sp. nov., an alkaliphilic actinobacteriume isolated from a soda lake, and emended description of the genus Nesterenkonia.</title>
        <authorList>
            <person name="Menes R.J."/>
            <person name="Iriarte A."/>
        </authorList>
    </citation>
    <scope>NUCLEOTIDE SEQUENCE [LARGE SCALE GENOMIC DNA]</scope>
    <source>
        <strain evidence="4 5">M8</strain>
    </source>
</reference>
<dbReference type="GO" id="GO:0005524">
    <property type="term" value="F:ATP binding"/>
    <property type="evidence" value="ECO:0007669"/>
    <property type="project" value="UniProtKB-UniRule"/>
</dbReference>
<dbReference type="GO" id="GO:0009432">
    <property type="term" value="P:SOS response"/>
    <property type="evidence" value="ECO:0007669"/>
    <property type="project" value="TreeGrafter"/>
</dbReference>
<evidence type="ECO:0000313" key="4">
    <source>
        <dbReference type="EMBL" id="RJN31959.1"/>
    </source>
</evidence>
<dbReference type="InterPro" id="IPR011761">
    <property type="entry name" value="ATP-grasp"/>
</dbReference>
<dbReference type="GO" id="GO:0018169">
    <property type="term" value="F:ribosomal S6-glutamic acid ligase activity"/>
    <property type="evidence" value="ECO:0007669"/>
    <property type="project" value="TreeGrafter"/>
</dbReference>
<dbReference type="PROSITE" id="PS50975">
    <property type="entry name" value="ATP_GRASP"/>
    <property type="match status" value="1"/>
</dbReference>
<feature type="domain" description="ATP-grasp" evidence="3">
    <location>
        <begin position="148"/>
        <end position="398"/>
    </location>
</feature>
<dbReference type="Gene3D" id="3.30.470.20">
    <property type="entry name" value="ATP-grasp fold, B domain"/>
    <property type="match status" value="2"/>
</dbReference>
<evidence type="ECO:0000313" key="5">
    <source>
        <dbReference type="Proteomes" id="UP000266615"/>
    </source>
</evidence>
<gene>
    <name evidence="4" type="ORF">D3250_07580</name>
</gene>
<dbReference type="AlphaFoldDB" id="A0A3A4G1L3"/>
<dbReference type="EMBL" id="QYZP01000002">
    <property type="protein sequence ID" value="RJN31959.1"/>
    <property type="molecule type" value="Genomic_DNA"/>
</dbReference>
<organism evidence="4 5">
    <name type="scientific">Nesterenkonia natronophila</name>
    <dbReference type="NCBI Taxonomy" id="2174932"/>
    <lineage>
        <taxon>Bacteria</taxon>
        <taxon>Bacillati</taxon>
        <taxon>Actinomycetota</taxon>
        <taxon>Actinomycetes</taxon>
        <taxon>Micrococcales</taxon>
        <taxon>Micrococcaceae</taxon>
        <taxon>Nesterenkonia</taxon>
    </lineage>
</organism>
<dbReference type="InterPro" id="IPR013815">
    <property type="entry name" value="ATP_grasp_subdomain_1"/>
</dbReference>
<dbReference type="SUPFAM" id="SSF56059">
    <property type="entry name" value="Glutathione synthetase ATP-binding domain-like"/>
    <property type="match status" value="1"/>
</dbReference>
<protein>
    <submittedName>
        <fullName evidence="4">ATP-grasp domain-containing protein</fullName>
    </submittedName>
</protein>
<dbReference type="GO" id="GO:0005737">
    <property type="term" value="C:cytoplasm"/>
    <property type="evidence" value="ECO:0007669"/>
    <property type="project" value="TreeGrafter"/>
</dbReference>